<name>A0AAW1PNE9_9CHLO</name>
<dbReference type="AlphaFoldDB" id="A0AAW1PNE9"/>
<evidence type="ECO:0000313" key="1">
    <source>
        <dbReference type="EMBL" id="KAK9809532.1"/>
    </source>
</evidence>
<organism evidence="1 2">
    <name type="scientific">Symbiochloris irregularis</name>
    <dbReference type="NCBI Taxonomy" id="706552"/>
    <lineage>
        <taxon>Eukaryota</taxon>
        <taxon>Viridiplantae</taxon>
        <taxon>Chlorophyta</taxon>
        <taxon>core chlorophytes</taxon>
        <taxon>Trebouxiophyceae</taxon>
        <taxon>Trebouxiales</taxon>
        <taxon>Trebouxiaceae</taxon>
        <taxon>Symbiochloris</taxon>
    </lineage>
</organism>
<evidence type="ECO:0000313" key="2">
    <source>
        <dbReference type="Proteomes" id="UP001465755"/>
    </source>
</evidence>
<reference evidence="1 2" key="1">
    <citation type="journal article" date="2024" name="Nat. Commun.">
        <title>Phylogenomics reveals the evolutionary origins of lichenization in chlorophyte algae.</title>
        <authorList>
            <person name="Puginier C."/>
            <person name="Libourel C."/>
            <person name="Otte J."/>
            <person name="Skaloud P."/>
            <person name="Haon M."/>
            <person name="Grisel S."/>
            <person name="Petersen M."/>
            <person name="Berrin J.G."/>
            <person name="Delaux P.M."/>
            <person name="Dal Grande F."/>
            <person name="Keller J."/>
        </authorList>
    </citation>
    <scope>NUCLEOTIDE SEQUENCE [LARGE SCALE GENOMIC DNA]</scope>
    <source>
        <strain evidence="1 2">SAG 2036</strain>
    </source>
</reference>
<accession>A0AAW1PNE9</accession>
<protein>
    <submittedName>
        <fullName evidence="1">Uncharacterized protein</fullName>
    </submittedName>
</protein>
<sequence>MRRRRSKIETDTAPKKFRWLASPPVDAANPLCSLLGPSGRDLGVVTSATRFQVQAQLIAQTVATLACCPASS</sequence>
<keyword evidence="2" id="KW-1185">Reference proteome</keyword>
<gene>
    <name evidence="1" type="ORF">WJX73_009616</name>
</gene>
<dbReference type="Proteomes" id="UP001465755">
    <property type="component" value="Unassembled WGS sequence"/>
</dbReference>
<proteinExistence type="predicted"/>
<comment type="caution">
    <text evidence="1">The sequence shown here is derived from an EMBL/GenBank/DDBJ whole genome shotgun (WGS) entry which is preliminary data.</text>
</comment>
<dbReference type="EMBL" id="JALJOQ010000019">
    <property type="protein sequence ID" value="KAK9809532.1"/>
    <property type="molecule type" value="Genomic_DNA"/>
</dbReference>